<dbReference type="InterPro" id="IPR012334">
    <property type="entry name" value="Pectin_lyas_fold"/>
</dbReference>
<dbReference type="Proteomes" id="UP000294530">
    <property type="component" value="Unassembled WGS sequence"/>
</dbReference>
<evidence type="ECO:0000256" key="8">
    <source>
        <dbReference type="ARBA" id="ARBA00022837"/>
    </source>
</evidence>
<keyword evidence="7" id="KW-0732">Signal</keyword>
<dbReference type="GO" id="GO:0005576">
    <property type="term" value="C:extracellular region"/>
    <property type="evidence" value="ECO:0007669"/>
    <property type="project" value="UniProtKB-SubCell"/>
</dbReference>
<dbReference type="PANTHER" id="PTHR33407">
    <property type="entry name" value="PECTATE LYASE F-RELATED"/>
    <property type="match status" value="1"/>
</dbReference>
<comment type="cofactor">
    <cofactor evidence="2">
        <name>Ca(2+)</name>
        <dbReference type="ChEBI" id="CHEBI:29108"/>
    </cofactor>
</comment>
<dbReference type="InterPro" id="IPR011050">
    <property type="entry name" value="Pectin_lyase_fold/virulence"/>
</dbReference>
<keyword evidence="13" id="KW-1185">Reference proteome</keyword>
<comment type="similarity">
    <text evidence="4">Belongs to the polysaccharide lyase 3 family.</text>
</comment>
<keyword evidence="9" id="KW-0456">Lyase</keyword>
<dbReference type="Gene3D" id="2.160.20.10">
    <property type="entry name" value="Single-stranded right-handed beta-helix, Pectin lyase-like"/>
    <property type="match status" value="1"/>
</dbReference>
<sequence>MGQKESGWQTAVFVLEPGATLTNVIIGKDQMEGVHCEHNECTLVNVWWDDVCEDALSIKGGSDSSVTKVIGGGARSAEDKIIQHNGLGTVIIDGFYAQDFGKIYSSCGQCGYTSRKVKVRNVLAVDGRVSIVTVNQNLNDEATLENIKILGKKVDACQWAEGGGSAEPTKLGDGPAGALCQYALCTVSYA</sequence>
<evidence type="ECO:0000313" key="13">
    <source>
        <dbReference type="Proteomes" id="UP000294530"/>
    </source>
</evidence>
<comment type="subcellular location">
    <subcellularLocation>
        <location evidence="3">Secreted</location>
    </subcellularLocation>
</comment>
<dbReference type="GO" id="GO:0030570">
    <property type="term" value="F:pectate lyase activity"/>
    <property type="evidence" value="ECO:0007669"/>
    <property type="project" value="UniProtKB-EC"/>
</dbReference>
<name>A0A976IDX4_BRELC</name>
<evidence type="ECO:0000256" key="6">
    <source>
        <dbReference type="ARBA" id="ARBA00022525"/>
    </source>
</evidence>
<dbReference type="AlphaFoldDB" id="A0A976IDX4"/>
<evidence type="ECO:0000256" key="10">
    <source>
        <dbReference type="ARBA" id="ARBA00025679"/>
    </source>
</evidence>
<comment type="function">
    <text evidence="10">Pectinolytic enzyme consist of four classes of enzymes: pectin lyase, polygalacturonase, pectin methylesterase and rhamnogalacturonase. Among pectinolytic enzymes, pectin lyase is the most important in depolymerization of pectin, since it cleaves internal glycosidic bonds of highly methylated pectins. Favors pectate, the anion, over pectin, the methyl ester.</text>
</comment>
<comment type="caution">
    <text evidence="12">The sequence shown here is derived from an EMBL/GenBank/DDBJ whole genome shotgun (WGS) entry which is preliminary data.</text>
</comment>
<keyword evidence="6" id="KW-0964">Secreted</keyword>
<comment type="catalytic activity">
    <reaction evidence="1">
        <text>Eliminative cleavage of (1-&gt;4)-alpha-D-galacturonan to give oligosaccharides with 4-deoxy-alpha-D-galact-4-enuronosyl groups at their non-reducing ends.</text>
        <dbReference type="EC" id="4.2.2.2"/>
    </reaction>
</comment>
<dbReference type="PANTHER" id="PTHR33407:SF9">
    <property type="entry name" value="PECTATE LYASE F-RELATED"/>
    <property type="match status" value="1"/>
</dbReference>
<dbReference type="GO" id="GO:0045490">
    <property type="term" value="P:pectin catabolic process"/>
    <property type="evidence" value="ECO:0007669"/>
    <property type="project" value="TreeGrafter"/>
</dbReference>
<dbReference type="Pfam" id="PF03211">
    <property type="entry name" value="Pectate_lyase"/>
    <property type="match status" value="1"/>
</dbReference>
<evidence type="ECO:0000256" key="11">
    <source>
        <dbReference type="ARBA" id="ARBA00039895"/>
    </source>
</evidence>
<evidence type="ECO:0000256" key="9">
    <source>
        <dbReference type="ARBA" id="ARBA00023239"/>
    </source>
</evidence>
<dbReference type="EMBL" id="SHOA02000016">
    <property type="protein sequence ID" value="TDH68758.1"/>
    <property type="molecule type" value="Genomic_DNA"/>
</dbReference>
<reference evidence="12 13" key="1">
    <citation type="journal article" date="2021" name="Genome Biol.">
        <title>AFLAP: assembly-free linkage analysis pipeline using k-mers from genome sequencing data.</title>
        <authorList>
            <person name="Fletcher K."/>
            <person name="Zhang L."/>
            <person name="Gil J."/>
            <person name="Han R."/>
            <person name="Cavanaugh K."/>
            <person name="Michelmore R."/>
        </authorList>
    </citation>
    <scope>NUCLEOTIDE SEQUENCE [LARGE SCALE GENOMIC DNA]</scope>
    <source>
        <strain evidence="12 13">SF5</strain>
    </source>
</reference>
<evidence type="ECO:0000256" key="2">
    <source>
        <dbReference type="ARBA" id="ARBA00001913"/>
    </source>
</evidence>
<dbReference type="RefSeq" id="XP_067818257.1">
    <property type="nucleotide sequence ID" value="XM_067958255.1"/>
</dbReference>
<evidence type="ECO:0000313" key="12">
    <source>
        <dbReference type="EMBL" id="TDH68758.1"/>
    </source>
</evidence>
<accession>A0A976IDX4</accession>
<dbReference type="GeneID" id="94343926"/>
<dbReference type="OrthoDB" id="441042at2759"/>
<dbReference type="SUPFAM" id="SSF51126">
    <property type="entry name" value="Pectin lyase-like"/>
    <property type="match status" value="1"/>
</dbReference>
<dbReference type="KEGG" id="blac:94343926"/>
<gene>
    <name evidence="12" type="ORF">CCR75_000147</name>
</gene>
<keyword evidence="8" id="KW-0106">Calcium</keyword>
<dbReference type="InterPro" id="IPR004898">
    <property type="entry name" value="Pectate_lyase_PlyH/PlyE-like"/>
</dbReference>
<evidence type="ECO:0000256" key="4">
    <source>
        <dbReference type="ARBA" id="ARBA00006463"/>
    </source>
</evidence>
<proteinExistence type="inferred from homology"/>
<evidence type="ECO:0000256" key="1">
    <source>
        <dbReference type="ARBA" id="ARBA00000695"/>
    </source>
</evidence>
<evidence type="ECO:0000256" key="3">
    <source>
        <dbReference type="ARBA" id="ARBA00004613"/>
    </source>
</evidence>
<protein>
    <recommendedName>
        <fullName evidence="11">Probable pectate lyase F</fullName>
        <ecNumber evidence="5">4.2.2.2</ecNumber>
    </recommendedName>
</protein>
<dbReference type="EC" id="4.2.2.2" evidence="5"/>
<evidence type="ECO:0000256" key="5">
    <source>
        <dbReference type="ARBA" id="ARBA00012272"/>
    </source>
</evidence>
<organism evidence="12 13">
    <name type="scientific">Bremia lactucae</name>
    <name type="common">Lettuce downy mildew</name>
    <dbReference type="NCBI Taxonomy" id="4779"/>
    <lineage>
        <taxon>Eukaryota</taxon>
        <taxon>Sar</taxon>
        <taxon>Stramenopiles</taxon>
        <taxon>Oomycota</taxon>
        <taxon>Peronosporomycetes</taxon>
        <taxon>Peronosporales</taxon>
        <taxon>Peronosporaceae</taxon>
        <taxon>Bremia</taxon>
    </lineage>
</organism>
<evidence type="ECO:0000256" key="7">
    <source>
        <dbReference type="ARBA" id="ARBA00022729"/>
    </source>
</evidence>